<dbReference type="GO" id="GO:0003677">
    <property type="term" value="F:DNA binding"/>
    <property type="evidence" value="ECO:0007669"/>
    <property type="project" value="UniProtKB-KW"/>
</dbReference>
<dbReference type="Proteomes" id="UP000265566">
    <property type="component" value="Chromosome 3"/>
</dbReference>
<keyword evidence="3" id="KW-0805">Transcription regulation</keyword>
<evidence type="ECO:0000256" key="3">
    <source>
        <dbReference type="ARBA" id="ARBA00023015"/>
    </source>
</evidence>
<feature type="compositionally biased region" description="Basic and acidic residues" evidence="7">
    <location>
        <begin position="43"/>
        <end position="59"/>
    </location>
</feature>
<dbReference type="AlphaFoldDB" id="A0A396J0T2"/>
<reference evidence="9" key="1">
    <citation type="journal article" date="2018" name="Nat. Plants">
        <title>Whole-genome landscape of Medicago truncatula symbiotic genes.</title>
        <authorList>
            <person name="Pecrix Y."/>
            <person name="Gamas P."/>
            <person name="Carrere S."/>
        </authorList>
    </citation>
    <scope>NUCLEOTIDE SEQUENCE</scope>
    <source>
        <tissue evidence="9">Leaves</tissue>
    </source>
</reference>
<evidence type="ECO:0000256" key="1">
    <source>
        <dbReference type="ARBA" id="ARBA00004123"/>
    </source>
</evidence>
<dbReference type="InterPro" id="IPR045125">
    <property type="entry name" value="Sub1/Tcp4-like"/>
</dbReference>
<feature type="region of interest" description="Disordered" evidence="7">
    <location>
        <begin position="34"/>
        <end position="74"/>
    </location>
</feature>
<keyword evidence="6" id="KW-0539">Nucleus</keyword>
<evidence type="ECO:0000256" key="2">
    <source>
        <dbReference type="ARBA" id="ARBA00009001"/>
    </source>
</evidence>
<evidence type="ECO:0000313" key="9">
    <source>
        <dbReference type="EMBL" id="RHN69975.1"/>
    </source>
</evidence>
<keyword evidence="5" id="KW-0804">Transcription</keyword>
<dbReference type="Gramene" id="rna18511">
    <property type="protein sequence ID" value="RHN69975.1"/>
    <property type="gene ID" value="gene18511"/>
</dbReference>
<organism evidence="9">
    <name type="scientific">Medicago truncatula</name>
    <name type="common">Barrel medic</name>
    <name type="synonym">Medicago tribuloides</name>
    <dbReference type="NCBI Taxonomy" id="3880"/>
    <lineage>
        <taxon>Eukaryota</taxon>
        <taxon>Viridiplantae</taxon>
        <taxon>Streptophyta</taxon>
        <taxon>Embryophyta</taxon>
        <taxon>Tracheophyta</taxon>
        <taxon>Spermatophyta</taxon>
        <taxon>Magnoliopsida</taxon>
        <taxon>eudicotyledons</taxon>
        <taxon>Gunneridae</taxon>
        <taxon>Pentapetalae</taxon>
        <taxon>rosids</taxon>
        <taxon>fabids</taxon>
        <taxon>Fabales</taxon>
        <taxon>Fabaceae</taxon>
        <taxon>Papilionoideae</taxon>
        <taxon>50 kb inversion clade</taxon>
        <taxon>NPAAA clade</taxon>
        <taxon>Hologalegina</taxon>
        <taxon>IRL clade</taxon>
        <taxon>Trifolieae</taxon>
        <taxon>Medicago</taxon>
    </lineage>
</organism>
<evidence type="ECO:0000256" key="7">
    <source>
        <dbReference type="SAM" id="MobiDB-lite"/>
    </source>
</evidence>
<dbReference type="GO" id="GO:0005634">
    <property type="term" value="C:nucleus"/>
    <property type="evidence" value="ECO:0007669"/>
    <property type="project" value="UniProtKB-SubCell"/>
</dbReference>
<sequence length="141" mass="16320">MIRLTHWLFHCTTVWAPKSYLTPRVKSTLTVLEKMSGTGKGKKREELDHASEDDTESHAPPKKTAKKDTEDDSGDIVFEIGKNRRVSVRTWNKQPWVDIREFYTKDGKQLPGKKGISLNMEQWIVLRDHIEEIDNAVKEKS</sequence>
<evidence type="ECO:0000256" key="5">
    <source>
        <dbReference type="ARBA" id="ARBA00023163"/>
    </source>
</evidence>
<evidence type="ECO:0000256" key="4">
    <source>
        <dbReference type="ARBA" id="ARBA00023125"/>
    </source>
</evidence>
<dbReference type="InterPro" id="IPR003173">
    <property type="entry name" value="PC4_C"/>
</dbReference>
<dbReference type="SUPFAM" id="SSF54447">
    <property type="entry name" value="ssDNA-binding transcriptional regulator domain"/>
    <property type="match status" value="1"/>
</dbReference>
<gene>
    <name evidence="9" type="ORF">MtrunA17_Chr3g0130571</name>
</gene>
<dbReference type="GO" id="GO:0060261">
    <property type="term" value="P:positive regulation of transcription initiation by RNA polymerase II"/>
    <property type="evidence" value="ECO:0007669"/>
    <property type="project" value="InterPro"/>
</dbReference>
<dbReference type="PANTHER" id="PTHR13215">
    <property type="entry name" value="RNA POLYMERASE II TRANSCRIPTIONAL COACTIVATOR"/>
    <property type="match status" value="1"/>
</dbReference>
<feature type="domain" description="Transcriptional coactivator p15 (PC4) C-terminal" evidence="8">
    <location>
        <begin position="78"/>
        <end position="129"/>
    </location>
</feature>
<dbReference type="Pfam" id="PF02229">
    <property type="entry name" value="PC4"/>
    <property type="match status" value="1"/>
</dbReference>
<keyword evidence="4 9" id="KW-0238">DNA-binding</keyword>
<accession>A0A396J0T2</accession>
<dbReference type="Gene3D" id="2.30.31.10">
    <property type="entry name" value="Transcriptional Coactivator Pc4, Chain A"/>
    <property type="match status" value="1"/>
</dbReference>
<comment type="similarity">
    <text evidence="2">Belongs to the transcriptional coactivator PC4 family.</text>
</comment>
<dbReference type="GO" id="GO:0003713">
    <property type="term" value="F:transcription coactivator activity"/>
    <property type="evidence" value="ECO:0007669"/>
    <property type="project" value="InterPro"/>
</dbReference>
<comment type="subcellular location">
    <subcellularLocation>
        <location evidence="1">Nucleus</location>
    </subcellularLocation>
</comment>
<evidence type="ECO:0000259" key="8">
    <source>
        <dbReference type="Pfam" id="PF02229"/>
    </source>
</evidence>
<dbReference type="OrthoDB" id="2505440at2759"/>
<comment type="caution">
    <text evidence="9">The sequence shown here is derived from an EMBL/GenBank/DDBJ whole genome shotgun (WGS) entry which is preliminary data.</text>
</comment>
<proteinExistence type="inferred from homology"/>
<name>A0A396J0T2_MEDTR</name>
<protein>
    <submittedName>
        <fullName evidence="9">Putative transcription factor ssDNA-binding-TF family</fullName>
    </submittedName>
</protein>
<evidence type="ECO:0000256" key="6">
    <source>
        <dbReference type="ARBA" id="ARBA00023242"/>
    </source>
</evidence>
<dbReference type="InterPro" id="IPR009044">
    <property type="entry name" value="ssDNA-bd_transcriptional_reg"/>
</dbReference>
<dbReference type="EMBL" id="PSQE01000003">
    <property type="protein sequence ID" value="RHN69975.1"/>
    <property type="molecule type" value="Genomic_DNA"/>
</dbReference>